<sequence>MAIDMNNTNNKPIWPQLARTTETSHHIHSGIASGCRLGLKPTPEERLLIIRNYRWTPTTD</sequence>
<organism evidence="1 2">
    <name type="scientific">Fusarium pseudograminearum (strain CS3096)</name>
    <name type="common">Wheat and barley crown-rot fungus</name>
    <dbReference type="NCBI Taxonomy" id="1028729"/>
    <lineage>
        <taxon>Eukaryota</taxon>
        <taxon>Fungi</taxon>
        <taxon>Dikarya</taxon>
        <taxon>Ascomycota</taxon>
        <taxon>Pezizomycotina</taxon>
        <taxon>Sordariomycetes</taxon>
        <taxon>Hypocreomycetidae</taxon>
        <taxon>Hypocreales</taxon>
        <taxon>Nectriaceae</taxon>
        <taxon>Fusarium</taxon>
    </lineage>
</organism>
<protein>
    <submittedName>
        <fullName evidence="1">Uncharacterized protein</fullName>
    </submittedName>
</protein>
<comment type="caution">
    <text evidence="1">The sequence shown here is derived from an EMBL/GenBank/DDBJ whole genome shotgun (WGS) entry which is preliminary data.</text>
</comment>
<keyword evidence="2" id="KW-1185">Reference proteome</keyword>
<name>K3W1X0_FUSPC</name>
<dbReference type="HOGENOM" id="CLU_2941860_0_0_1"/>
<dbReference type="Proteomes" id="UP000007978">
    <property type="component" value="Chromosome 4"/>
</dbReference>
<gene>
    <name evidence="1" type="ORF">FPSE_03185</name>
</gene>
<accession>K3W1X0</accession>
<reference evidence="1 2" key="1">
    <citation type="journal article" date="2012" name="PLoS Pathog.">
        <title>Comparative pathogenomics reveals horizontally acquired novel virulence genes in fungi infecting cereal hosts.</title>
        <authorList>
            <person name="Gardiner D.M."/>
            <person name="McDonald M.C."/>
            <person name="Covarelli L."/>
            <person name="Solomon P.S."/>
            <person name="Rusu A.G."/>
            <person name="Marshall M."/>
            <person name="Kazan K."/>
            <person name="Chakraborty S."/>
            <person name="McDonald B.A."/>
            <person name="Manners J.M."/>
        </authorList>
    </citation>
    <scope>NUCLEOTIDE SEQUENCE [LARGE SCALE GENOMIC DNA]</scope>
    <source>
        <strain evidence="1 2">CS3096</strain>
    </source>
</reference>
<dbReference type="KEGG" id="fpu:FPSE_03185"/>
<evidence type="ECO:0000313" key="1">
    <source>
        <dbReference type="EMBL" id="EKJ76635.1"/>
    </source>
</evidence>
<dbReference type="GeneID" id="20361804"/>
<dbReference type="RefSeq" id="XP_009254579.1">
    <property type="nucleotide sequence ID" value="XM_009256304.1"/>
</dbReference>
<dbReference type="AlphaFoldDB" id="K3W1X0"/>
<dbReference type="EMBL" id="AFNW01000068">
    <property type="protein sequence ID" value="EKJ76635.1"/>
    <property type="molecule type" value="Genomic_DNA"/>
</dbReference>
<evidence type="ECO:0000313" key="2">
    <source>
        <dbReference type="Proteomes" id="UP000007978"/>
    </source>
</evidence>
<proteinExistence type="predicted"/>